<comment type="subcellular location">
    <subcellularLocation>
        <location evidence="1">Secreted</location>
    </subcellularLocation>
</comment>
<reference evidence="3" key="1">
    <citation type="submission" date="2020-11" db="EMBL/GenBank/DDBJ databases">
        <authorList>
            <person name="Whiteford S."/>
        </authorList>
    </citation>
    <scope>NUCLEOTIDE SEQUENCE</scope>
</reference>
<keyword evidence="2" id="KW-0964">Secreted</keyword>
<dbReference type="OrthoDB" id="3935740at2759"/>
<dbReference type="KEGG" id="pxy:105388102"/>
<dbReference type="GO" id="GO:0004623">
    <property type="term" value="F:phospholipase A2 activity"/>
    <property type="evidence" value="ECO:0007669"/>
    <property type="project" value="InterPro"/>
</dbReference>
<evidence type="ECO:0000313" key="3">
    <source>
        <dbReference type="EMBL" id="CAG9130578.1"/>
    </source>
</evidence>
<dbReference type="Proteomes" id="UP000653454">
    <property type="component" value="Unassembled WGS sequence"/>
</dbReference>
<dbReference type="PANTHER" id="PTHR12824">
    <property type="entry name" value="GROUP XII SECRETORY PHOSPHOLIPASE A2 FAMILY MEMBER"/>
    <property type="match status" value="1"/>
</dbReference>
<proteinExistence type="predicted"/>
<dbReference type="AlphaFoldDB" id="A0A8S4FSU2"/>
<organism evidence="3 4">
    <name type="scientific">Plutella xylostella</name>
    <name type="common">Diamondback moth</name>
    <name type="synonym">Plutella maculipennis</name>
    <dbReference type="NCBI Taxonomy" id="51655"/>
    <lineage>
        <taxon>Eukaryota</taxon>
        <taxon>Metazoa</taxon>
        <taxon>Ecdysozoa</taxon>
        <taxon>Arthropoda</taxon>
        <taxon>Hexapoda</taxon>
        <taxon>Insecta</taxon>
        <taxon>Pterygota</taxon>
        <taxon>Neoptera</taxon>
        <taxon>Endopterygota</taxon>
        <taxon>Lepidoptera</taxon>
        <taxon>Glossata</taxon>
        <taxon>Ditrysia</taxon>
        <taxon>Yponomeutoidea</taxon>
        <taxon>Plutellidae</taxon>
        <taxon>Plutella</taxon>
    </lineage>
</organism>
<name>A0A8S4FSU2_PLUXY</name>
<accession>A0A8S4FSU2</accession>
<dbReference type="InterPro" id="IPR036444">
    <property type="entry name" value="PLipase_A2_dom_sf"/>
</dbReference>
<evidence type="ECO:0000313" key="4">
    <source>
        <dbReference type="Proteomes" id="UP000653454"/>
    </source>
</evidence>
<dbReference type="Gene3D" id="1.20.90.10">
    <property type="entry name" value="Phospholipase A2 domain"/>
    <property type="match status" value="1"/>
</dbReference>
<dbReference type="GO" id="GO:0006644">
    <property type="term" value="P:phospholipid metabolic process"/>
    <property type="evidence" value="ECO:0007669"/>
    <property type="project" value="InterPro"/>
</dbReference>
<dbReference type="EMBL" id="CAJHNJ030000042">
    <property type="protein sequence ID" value="CAG9130578.1"/>
    <property type="molecule type" value="Genomic_DNA"/>
</dbReference>
<comment type="caution">
    <text evidence="3">The sequence shown here is derived from an EMBL/GenBank/DDBJ whole genome shotgun (WGS) entry which is preliminary data.</text>
</comment>
<dbReference type="PANTHER" id="PTHR12824:SF8">
    <property type="entry name" value="GXIVSPLA2, ISOFORM A"/>
    <property type="match status" value="1"/>
</dbReference>
<dbReference type="InterPro" id="IPR033113">
    <property type="entry name" value="PLA2_histidine"/>
</dbReference>
<evidence type="ECO:0000256" key="2">
    <source>
        <dbReference type="ARBA" id="ARBA00022525"/>
    </source>
</evidence>
<dbReference type="GO" id="GO:0005576">
    <property type="term" value="C:extracellular region"/>
    <property type="evidence" value="ECO:0007669"/>
    <property type="project" value="UniProtKB-SubCell"/>
</dbReference>
<keyword evidence="4" id="KW-1185">Reference proteome</keyword>
<dbReference type="GO" id="GO:0005509">
    <property type="term" value="F:calcium ion binding"/>
    <property type="evidence" value="ECO:0007669"/>
    <property type="project" value="InterPro"/>
</dbReference>
<dbReference type="SUPFAM" id="SSF48619">
    <property type="entry name" value="Phospholipase A2, PLA2"/>
    <property type="match status" value="1"/>
</dbReference>
<dbReference type="Pfam" id="PF06951">
    <property type="entry name" value="PLA2G12"/>
    <property type="match status" value="1"/>
</dbReference>
<protein>
    <submittedName>
        <fullName evidence="3">(diamondback moth) hypothetical protein</fullName>
    </submittedName>
</protein>
<sequence>MDIPYKKIFIYLLTFVAYAYTGFGSTMLRNLKDAVLSAESVFGDGLRNVITVVEKFRSLHDVFDAAVEEDCIYSCPEGQRPVRNRNHVPKSDGCGSLGFQISSEYLPLEEMTKCCDAHDICYDTCNSGKEVCDLDFKRCLYNYCDSYKSTSIGRDTIIKGCKGAAKLLFTGTLTLGCKSYLDAQKNACYCPPAKKYKKYTTGEGEL</sequence>
<dbReference type="InterPro" id="IPR010711">
    <property type="entry name" value="PLA2G12"/>
</dbReference>
<evidence type="ECO:0000256" key="1">
    <source>
        <dbReference type="ARBA" id="ARBA00004613"/>
    </source>
</evidence>
<dbReference type="PROSITE" id="PS00118">
    <property type="entry name" value="PA2_HIS"/>
    <property type="match status" value="1"/>
</dbReference>
<dbReference type="GO" id="GO:0050482">
    <property type="term" value="P:arachidonate secretion"/>
    <property type="evidence" value="ECO:0007669"/>
    <property type="project" value="InterPro"/>
</dbReference>
<gene>
    <name evidence="3" type="ORF">PLXY2_LOCUS9974</name>
</gene>
<dbReference type="GO" id="GO:0016042">
    <property type="term" value="P:lipid catabolic process"/>
    <property type="evidence" value="ECO:0007669"/>
    <property type="project" value="InterPro"/>
</dbReference>